<dbReference type="EMBL" id="LR797133">
    <property type="protein sequence ID" value="CAB4189293.1"/>
    <property type="molecule type" value="Genomic_DNA"/>
</dbReference>
<keyword evidence="1" id="KW-0812">Transmembrane</keyword>
<dbReference type="InterPro" id="IPR010026">
    <property type="entry name" value="Phage_holin_LL-H"/>
</dbReference>
<dbReference type="NCBIfam" id="TIGR01673">
    <property type="entry name" value="holin_LLH"/>
    <property type="match status" value="1"/>
</dbReference>
<feature type="transmembrane region" description="Helical" evidence="1">
    <location>
        <begin position="12"/>
        <end position="32"/>
    </location>
</feature>
<reference evidence="2" key="1">
    <citation type="submission" date="2020-04" db="EMBL/GenBank/DDBJ databases">
        <authorList>
            <person name="Chiriac C."/>
            <person name="Salcher M."/>
            <person name="Ghai R."/>
            <person name="Kavagutti S V."/>
        </authorList>
    </citation>
    <scope>NUCLEOTIDE SEQUENCE</scope>
</reference>
<evidence type="ECO:0000313" key="2">
    <source>
        <dbReference type="EMBL" id="CAB4144111.1"/>
    </source>
</evidence>
<sequence length="109" mass="11374">MDPLVNDLLNALIIGLVPVAIGALGYLANQVINLIQANVSREQYAMLEKIAAATVASINQTLASKAGEEKKSAALALVRSECAKRGIKLDEEAIGNAVEAAVYRAKLGA</sequence>
<protein>
    <submittedName>
        <fullName evidence="2">Holin_LLH, phage holin, LL-H family</fullName>
    </submittedName>
</protein>
<keyword evidence="1" id="KW-1133">Transmembrane helix</keyword>
<organism evidence="2">
    <name type="scientific">uncultured Caudovirales phage</name>
    <dbReference type="NCBI Taxonomy" id="2100421"/>
    <lineage>
        <taxon>Viruses</taxon>
        <taxon>Duplodnaviria</taxon>
        <taxon>Heunggongvirae</taxon>
        <taxon>Uroviricota</taxon>
        <taxon>Caudoviricetes</taxon>
        <taxon>Peduoviridae</taxon>
        <taxon>Maltschvirus</taxon>
        <taxon>Maltschvirus maltsch</taxon>
    </lineage>
</organism>
<evidence type="ECO:0000256" key="1">
    <source>
        <dbReference type="SAM" id="Phobius"/>
    </source>
</evidence>
<proteinExistence type="predicted"/>
<gene>
    <name evidence="3" type="ORF">UFOVP1185_27</name>
    <name evidence="2" type="ORF">UFOVP461_13</name>
</gene>
<evidence type="ECO:0000313" key="3">
    <source>
        <dbReference type="EMBL" id="CAB4189293.1"/>
    </source>
</evidence>
<name>A0A6J5MD55_9CAUD</name>
<accession>A0A6J5MD55</accession>
<keyword evidence="1" id="KW-0472">Membrane</keyword>
<dbReference type="Pfam" id="PF09682">
    <property type="entry name" value="Phage_holin_6_1"/>
    <property type="match status" value="1"/>
</dbReference>
<dbReference type="EMBL" id="LR796425">
    <property type="protein sequence ID" value="CAB4144111.1"/>
    <property type="molecule type" value="Genomic_DNA"/>
</dbReference>